<reference evidence="2" key="1">
    <citation type="submission" date="2018-04" db="EMBL/GenBank/DDBJ databases">
        <authorList>
            <person name="Go L.Y."/>
            <person name="Mitchell J.A."/>
        </authorList>
    </citation>
    <scope>NUCLEOTIDE SEQUENCE [LARGE SCALE GENOMIC DNA]</scope>
</reference>
<dbReference type="EMBL" id="MH271298">
    <property type="protein sequence ID" value="AWY04860.1"/>
    <property type="molecule type" value="Genomic_DNA"/>
</dbReference>
<protein>
    <recommendedName>
        <fullName evidence="3">Holin</fullName>
    </recommendedName>
</protein>
<accession>A0A2Z4Q4M2</accession>
<organism evidence="1 2">
    <name type="scientific">Microbacterium phage Floof</name>
    <dbReference type="NCBI Taxonomy" id="2201433"/>
    <lineage>
        <taxon>Viruses</taxon>
        <taxon>Duplodnaviria</taxon>
        <taxon>Heunggongvirae</taxon>
        <taxon>Uroviricota</taxon>
        <taxon>Caudoviricetes</taxon>
        <taxon>Casidaviridae</taxon>
        <taxon>Percivalvirus</taxon>
        <taxon>Percivalvirus floof</taxon>
    </lineage>
</organism>
<evidence type="ECO:0000313" key="1">
    <source>
        <dbReference type="EMBL" id="AWY04860.1"/>
    </source>
</evidence>
<evidence type="ECO:0008006" key="3">
    <source>
        <dbReference type="Google" id="ProtNLM"/>
    </source>
</evidence>
<sequence length="84" mass="8112">MSNITRTQRPLFTALFWADLAERVITSAAGGALAVVTLDGFNLIAGDSLVAAAIGAGTAAAISLLKGIAAAGGGNGSASLVPSV</sequence>
<dbReference type="Pfam" id="PF16945">
    <property type="entry name" value="Phage_r1t_holin"/>
    <property type="match status" value="1"/>
</dbReference>
<gene>
    <name evidence="1" type="primary">23</name>
    <name evidence="1" type="ORF">PBI_FLOOF_23</name>
</gene>
<dbReference type="Proteomes" id="UP000251585">
    <property type="component" value="Segment"/>
</dbReference>
<name>A0A2Z4Q4M2_9CAUD</name>
<keyword evidence="2" id="KW-1185">Reference proteome</keyword>
<dbReference type="InterPro" id="IPR020109">
    <property type="entry name" value="Holin_r1t"/>
</dbReference>
<proteinExistence type="predicted"/>
<evidence type="ECO:0000313" key="2">
    <source>
        <dbReference type="Proteomes" id="UP000251585"/>
    </source>
</evidence>